<organism evidence="2">
    <name type="scientific">Candidatus Berkiella cookevillensis</name>
    <dbReference type="NCBI Taxonomy" id="437022"/>
    <lineage>
        <taxon>Bacteria</taxon>
        <taxon>Pseudomonadati</taxon>
        <taxon>Pseudomonadota</taxon>
        <taxon>Gammaproteobacteria</taxon>
        <taxon>Candidatus Berkiellales</taxon>
        <taxon>Candidatus Berkiellaceae</taxon>
        <taxon>Candidatus Berkiella</taxon>
    </lineage>
</organism>
<keyword evidence="1" id="KW-0812">Transmembrane</keyword>
<protein>
    <submittedName>
        <fullName evidence="2">Aliphatic amidase expression-regulating protein</fullName>
    </submittedName>
</protein>
<dbReference type="CDD" id="cd06355">
    <property type="entry name" value="PBP1_FmdD-like"/>
    <property type="match status" value="1"/>
</dbReference>
<dbReference type="STRING" id="437022.CC99x_00191"/>
<dbReference type="EMBL" id="LKHV01000001">
    <property type="protein sequence ID" value="KRG19970.1"/>
    <property type="molecule type" value="Genomic_DNA"/>
</dbReference>
<keyword evidence="1" id="KW-1133">Transmembrane helix</keyword>
<sequence length="430" mass="48840">MINPMLSINYFLEVVAFITVMIVFITFFYFFFRHIVRRNKSSFIKVGILHSLTGTMAISEKSVVDAMLLAIDDINLKGGVLGRKIKPIIADGCSDADVFAKKAEKLILKDKVSVIFGCWTSDCRKAVKVIVEKHEHLLVYPLQYEGLEESKNIIYCGAIPNQQIIPAIKWVFDNLGKRFFLVGSDYIFPHTANEIIKDQVKALKGEVVGEEYLPLGSSDASSIVSKILKSNPDVIINTINGSSNVDFFKALRKSNIMPSNIPSMSFSIGAEELKHLNDCDMVGDYAAWSYFQEIPSMINQIFVQKYKEKYGKHRVTDDPIETGYLSVLLWSEAAQEAKTDDTLAVREVMKHQFCYAPEGRVAIDADNQHTARILRIGKIRKDGKFDIVWTSGHLILPSPYPEFRTKQEWDTFLHSLYKKWGNRWSSPEKN</sequence>
<feature type="transmembrane region" description="Helical" evidence="1">
    <location>
        <begin position="12"/>
        <end position="32"/>
    </location>
</feature>
<dbReference type="PANTHER" id="PTHR47628:SF1">
    <property type="entry name" value="ALIPHATIC AMIDASE EXPRESSION-REGULATING PROTEIN"/>
    <property type="match status" value="1"/>
</dbReference>
<dbReference type="Gene3D" id="3.40.50.2300">
    <property type="match status" value="2"/>
</dbReference>
<accession>A0A0Q9YQJ2</accession>
<comment type="caution">
    <text evidence="2">The sequence shown here is derived from an EMBL/GenBank/DDBJ whole genome shotgun (WGS) entry which is preliminary data.</text>
</comment>
<proteinExistence type="predicted"/>
<dbReference type="PANTHER" id="PTHR47628">
    <property type="match status" value="1"/>
</dbReference>
<keyword evidence="1" id="KW-0472">Membrane</keyword>
<reference evidence="2" key="1">
    <citation type="submission" date="2015-09" db="EMBL/GenBank/DDBJ databases">
        <title>Draft Genome Sequences of Two Novel Amoeba-resistant Intranuclear Bacteria, Candidatus Berkiella cookevillensis and Candidatus Berkiella aquae.</title>
        <authorList>
            <person name="Mehari Y.T."/>
            <person name="Arivett B.A."/>
            <person name="Farone A.L."/>
            <person name="Gunderson J.H."/>
            <person name="Farone M.B."/>
        </authorList>
    </citation>
    <scope>NUCLEOTIDE SEQUENCE [LARGE SCALE GENOMIC DNA]</scope>
    <source>
        <strain evidence="2">CC99</strain>
    </source>
</reference>
<name>A0A0Q9YQJ2_9GAMM</name>
<dbReference type="SUPFAM" id="SSF53822">
    <property type="entry name" value="Periplasmic binding protein-like I"/>
    <property type="match status" value="1"/>
</dbReference>
<dbReference type="PATRIC" id="fig|1590042.3.peg.195"/>
<dbReference type="InterPro" id="IPR028082">
    <property type="entry name" value="Peripla_BP_I"/>
</dbReference>
<evidence type="ECO:0000313" key="2">
    <source>
        <dbReference type="EMBL" id="KRG19970.1"/>
    </source>
</evidence>
<evidence type="ECO:0000256" key="1">
    <source>
        <dbReference type="SAM" id="Phobius"/>
    </source>
</evidence>
<gene>
    <name evidence="2" type="primary">amiC_1</name>
    <name evidence="2" type="ORF">CC99x_00191</name>
</gene>
<dbReference type="InterPro" id="IPR017777">
    <property type="entry name" value="ABC_urea-bd_UrtA"/>
</dbReference>
<dbReference type="AlphaFoldDB" id="A0A0Q9YQJ2"/>
<dbReference type="Pfam" id="PF13433">
    <property type="entry name" value="Peripla_BP_5"/>
    <property type="match status" value="1"/>
</dbReference>